<proteinExistence type="predicted"/>
<accession>A0A6A4WSA7</accession>
<evidence type="ECO:0000313" key="1">
    <source>
        <dbReference type="EMBL" id="KAF0310366.1"/>
    </source>
</evidence>
<dbReference type="AlphaFoldDB" id="A0A6A4WSA7"/>
<dbReference type="EMBL" id="VIIS01000314">
    <property type="protein sequence ID" value="KAF0310366.1"/>
    <property type="molecule type" value="Genomic_DNA"/>
</dbReference>
<dbReference type="Proteomes" id="UP000440578">
    <property type="component" value="Unassembled WGS sequence"/>
</dbReference>
<reference evidence="1 2" key="1">
    <citation type="submission" date="2019-07" db="EMBL/GenBank/DDBJ databases">
        <title>Draft genome assembly of a fouling barnacle, Amphibalanus amphitrite (Darwin, 1854): The first reference genome for Thecostraca.</title>
        <authorList>
            <person name="Kim W."/>
        </authorList>
    </citation>
    <scope>NUCLEOTIDE SEQUENCE [LARGE SCALE GENOMIC DNA]</scope>
    <source>
        <strain evidence="1">SNU_AA5</strain>
        <tissue evidence="1">Soma without cirri and trophi</tissue>
    </source>
</reference>
<protein>
    <submittedName>
        <fullName evidence="1">Uncharacterized protein</fullName>
    </submittedName>
</protein>
<keyword evidence="2" id="KW-1185">Reference proteome</keyword>
<comment type="caution">
    <text evidence="1">The sequence shown here is derived from an EMBL/GenBank/DDBJ whole genome shotgun (WGS) entry which is preliminary data.</text>
</comment>
<name>A0A6A4WSA7_AMPAM</name>
<gene>
    <name evidence="1" type="ORF">FJT64_001995</name>
</gene>
<organism evidence="1 2">
    <name type="scientific">Amphibalanus amphitrite</name>
    <name type="common">Striped barnacle</name>
    <name type="synonym">Balanus amphitrite</name>
    <dbReference type="NCBI Taxonomy" id="1232801"/>
    <lineage>
        <taxon>Eukaryota</taxon>
        <taxon>Metazoa</taxon>
        <taxon>Ecdysozoa</taxon>
        <taxon>Arthropoda</taxon>
        <taxon>Crustacea</taxon>
        <taxon>Multicrustacea</taxon>
        <taxon>Cirripedia</taxon>
        <taxon>Thoracica</taxon>
        <taxon>Thoracicalcarea</taxon>
        <taxon>Balanomorpha</taxon>
        <taxon>Balanoidea</taxon>
        <taxon>Balanidae</taxon>
        <taxon>Amphibalaninae</taxon>
        <taxon>Amphibalanus</taxon>
    </lineage>
</organism>
<evidence type="ECO:0000313" key="2">
    <source>
        <dbReference type="Proteomes" id="UP000440578"/>
    </source>
</evidence>
<dbReference type="OrthoDB" id="6397875at2759"/>
<sequence length="106" mass="11994">MTLGLWYAKKTIMPSLGEAGCALLLRDQLESLVPVLQRLSQWTQVVYRVDGPDFQDIELGLKSPFNDALLAVTATVTETLRRRLRVLSCCTAALSRCRFYMSLRQD</sequence>